<gene>
    <name evidence="1" type="ORF">DFR75_11246</name>
</gene>
<accession>A0A4R6P0J2</accession>
<sequence length="289" mass="32476">MRTTGIASARVKLKRAKHHITSVMADVEAFEQSDPHGIKADWLSAEETPTELVYAISITKWGEPNADLPAKLGDCFTNLRAALDHSVYGHACTTLASNKKRALTDTERRNLYFPLARTQKSLDASAKFLAPKVHSFVVSIHDLEKDWQSTDPKIRHLALLREFVNYDKHEAVIPGMADLHVSGITTQNCVEFIANRVQYNNGKVEIGRPILRLPFRKLREIADAERQNLLTGLTVKFPLVLRLPNYVPETNLHVGEPLTIPREPPLTETLQGMYEAVESVIDELERLGL</sequence>
<name>A0A4R6P0J2_NOCIG</name>
<dbReference type="Proteomes" id="UP000295087">
    <property type="component" value="Unassembled WGS sequence"/>
</dbReference>
<comment type="caution">
    <text evidence="1">The sequence shown here is derived from an EMBL/GenBank/DDBJ whole genome shotgun (WGS) entry which is preliminary data.</text>
</comment>
<reference evidence="1 2" key="1">
    <citation type="submission" date="2019-03" db="EMBL/GenBank/DDBJ databases">
        <title>Genomic Encyclopedia of Type Strains, Phase IV (KMG-IV): sequencing the most valuable type-strain genomes for metagenomic binning, comparative biology and taxonomic classification.</title>
        <authorList>
            <person name="Goeker M."/>
        </authorList>
    </citation>
    <scope>NUCLEOTIDE SEQUENCE [LARGE SCALE GENOMIC DNA]</scope>
    <source>
        <strain evidence="1 2">DSM 44496</strain>
    </source>
</reference>
<keyword evidence="2" id="KW-1185">Reference proteome</keyword>
<evidence type="ECO:0000313" key="2">
    <source>
        <dbReference type="Proteomes" id="UP000295087"/>
    </source>
</evidence>
<protein>
    <submittedName>
        <fullName evidence="1">Uncharacterized protein</fullName>
    </submittedName>
</protein>
<dbReference type="RefSeq" id="WP_067496529.1">
    <property type="nucleotide sequence ID" value="NZ_SNXK01000012.1"/>
</dbReference>
<organism evidence="1 2">
    <name type="scientific">Nocardia ignorata</name>
    <dbReference type="NCBI Taxonomy" id="145285"/>
    <lineage>
        <taxon>Bacteria</taxon>
        <taxon>Bacillati</taxon>
        <taxon>Actinomycetota</taxon>
        <taxon>Actinomycetes</taxon>
        <taxon>Mycobacteriales</taxon>
        <taxon>Nocardiaceae</taxon>
        <taxon>Nocardia</taxon>
    </lineage>
</organism>
<proteinExistence type="predicted"/>
<dbReference type="EMBL" id="SNXK01000012">
    <property type="protein sequence ID" value="TDP29782.1"/>
    <property type="molecule type" value="Genomic_DNA"/>
</dbReference>
<dbReference type="AlphaFoldDB" id="A0A4R6P0J2"/>
<evidence type="ECO:0000313" key="1">
    <source>
        <dbReference type="EMBL" id="TDP29782.1"/>
    </source>
</evidence>